<dbReference type="AlphaFoldDB" id="A0A132NW02"/>
<evidence type="ECO:0000313" key="1">
    <source>
        <dbReference type="EMBL" id="KWX14248.1"/>
    </source>
</evidence>
<proteinExistence type="predicted"/>
<comment type="caution">
    <text evidence="1">The sequence shown here is derived from an EMBL/GenBank/DDBJ whole genome shotgun (WGS) entry which is preliminary data.</text>
</comment>
<name>A0A132NW02_GIAIN</name>
<organism evidence="1 2">
    <name type="scientific">Giardia duodenalis assemblage B</name>
    <dbReference type="NCBI Taxonomy" id="1394984"/>
    <lineage>
        <taxon>Eukaryota</taxon>
        <taxon>Metamonada</taxon>
        <taxon>Diplomonadida</taxon>
        <taxon>Hexamitidae</taxon>
        <taxon>Giardiinae</taxon>
        <taxon>Giardia</taxon>
    </lineage>
</organism>
<dbReference type="EMBL" id="JXTI01000039">
    <property type="protein sequence ID" value="KWX14248.1"/>
    <property type="molecule type" value="Genomic_DNA"/>
</dbReference>
<dbReference type="VEuPathDB" id="GiardiaDB:QR46_1748"/>
<gene>
    <name evidence="1" type="ORF">QR46_1748</name>
</gene>
<reference evidence="1 2" key="1">
    <citation type="journal article" date="2015" name="Mol. Biochem. Parasitol.">
        <title>Identification of polymorphic genes for use in assemblage B genotyping assays through comparative genomics of multiple assemblage B Giardia duodenalis isolates.</title>
        <authorList>
            <person name="Wielinga C."/>
            <person name="Thompson R.C."/>
            <person name="Monis P."/>
            <person name="Ryan U."/>
        </authorList>
    </citation>
    <scope>NUCLEOTIDE SEQUENCE [LARGE SCALE GENOMIC DNA]</scope>
    <source>
        <strain evidence="1 2">BAH15c1</strain>
    </source>
</reference>
<protein>
    <submittedName>
        <fullName evidence="1">Uncharacterized protein</fullName>
    </submittedName>
</protein>
<evidence type="ECO:0000313" key="2">
    <source>
        <dbReference type="Proteomes" id="UP000070089"/>
    </source>
</evidence>
<sequence>MRPWNPDYLPLYKAVNKTMHKTRYTTPDALLKGEQELFGPLLSNRFDHPTAPPFHTRYCDLTLVPAPYTLPEGNIPFSTPVAGSILTSANASTKATITALHDLPGYLEQLQQK</sequence>
<dbReference type="Proteomes" id="UP000070089">
    <property type="component" value="Unassembled WGS sequence"/>
</dbReference>
<accession>A0A132NW02</accession>